<gene>
    <name evidence="1" type="ORF">PLOB_00036362</name>
</gene>
<accession>A0ABN8P333</accession>
<comment type="caution">
    <text evidence="1">The sequence shown here is derived from an EMBL/GenBank/DDBJ whole genome shotgun (WGS) entry which is preliminary data.</text>
</comment>
<proteinExistence type="predicted"/>
<evidence type="ECO:0000313" key="2">
    <source>
        <dbReference type="Proteomes" id="UP001159405"/>
    </source>
</evidence>
<reference evidence="1 2" key="1">
    <citation type="submission" date="2022-05" db="EMBL/GenBank/DDBJ databases">
        <authorList>
            <consortium name="Genoscope - CEA"/>
            <person name="William W."/>
        </authorList>
    </citation>
    <scope>NUCLEOTIDE SEQUENCE [LARGE SCALE GENOMIC DNA]</scope>
</reference>
<evidence type="ECO:0000313" key="1">
    <source>
        <dbReference type="EMBL" id="CAH3131968.1"/>
    </source>
</evidence>
<dbReference type="Proteomes" id="UP001159405">
    <property type="component" value="Unassembled WGS sequence"/>
</dbReference>
<organism evidence="1 2">
    <name type="scientific">Porites lobata</name>
    <dbReference type="NCBI Taxonomy" id="104759"/>
    <lineage>
        <taxon>Eukaryota</taxon>
        <taxon>Metazoa</taxon>
        <taxon>Cnidaria</taxon>
        <taxon>Anthozoa</taxon>
        <taxon>Hexacorallia</taxon>
        <taxon>Scleractinia</taxon>
        <taxon>Fungiina</taxon>
        <taxon>Poritidae</taxon>
        <taxon>Porites</taxon>
    </lineage>
</organism>
<sequence>MEVEEKAAAYFERGEPEDQVIDLQTIYSLLCEDDEGAILSIPRDFDFKLFLMDITIREPLSDFARQQNEQIEKLMNDHLDLMGRILWSKVAQIVLEESLSNPDADITISRKQWTVDTHQLYLLITRGMS</sequence>
<keyword evidence="2" id="KW-1185">Reference proteome</keyword>
<name>A0ABN8P333_9CNID</name>
<dbReference type="EMBL" id="CALNXK010000050">
    <property type="protein sequence ID" value="CAH3131968.1"/>
    <property type="molecule type" value="Genomic_DNA"/>
</dbReference>
<protein>
    <submittedName>
        <fullName evidence="1">Uncharacterized protein</fullName>
    </submittedName>
</protein>